<proteinExistence type="predicted"/>
<name>A0ABX5Q1I0_9FLAO</name>
<feature type="transmembrane region" description="Helical" evidence="1">
    <location>
        <begin position="6"/>
        <end position="26"/>
    </location>
</feature>
<dbReference type="PANTHER" id="PTHR28008:SF1">
    <property type="entry name" value="DOMAIN PROTEIN, PUTATIVE (AFU_ORTHOLOGUE AFUA_3G10980)-RELATED"/>
    <property type="match status" value="1"/>
</dbReference>
<protein>
    <submittedName>
        <fullName evidence="3">VanZ like protein</fullName>
    </submittedName>
</protein>
<feature type="transmembrane region" description="Helical" evidence="1">
    <location>
        <begin position="38"/>
        <end position="56"/>
    </location>
</feature>
<comment type="caution">
    <text evidence="3">The sequence shown here is derived from an EMBL/GenBank/DDBJ whole genome shotgun (WGS) entry which is preliminary data.</text>
</comment>
<keyword evidence="4" id="KW-1185">Reference proteome</keyword>
<dbReference type="Pfam" id="PF04892">
    <property type="entry name" value="VanZ"/>
    <property type="match status" value="1"/>
</dbReference>
<sequence length="137" mass="15604">MSKLIYWTAPFYTAVIVIGSLVDNAVPSVSIDHVDKWYHAFAYLIMNSLWYIFFYSRYLNKQGLSNYTLGTVLKSFSRPVIIGSSVLSFIIGVLIELGQEFISLNRTMDIMDVLANFTGIILAALFLWILNNSLNKY</sequence>
<dbReference type="Proteomes" id="UP000248584">
    <property type="component" value="Unassembled WGS sequence"/>
</dbReference>
<keyword evidence="1" id="KW-1133">Transmembrane helix</keyword>
<feature type="transmembrane region" description="Helical" evidence="1">
    <location>
        <begin position="110"/>
        <end position="130"/>
    </location>
</feature>
<evidence type="ECO:0000313" key="4">
    <source>
        <dbReference type="Proteomes" id="UP000248584"/>
    </source>
</evidence>
<accession>A0ABX5Q1I0</accession>
<evidence type="ECO:0000313" key="3">
    <source>
        <dbReference type="EMBL" id="PZX43869.1"/>
    </source>
</evidence>
<evidence type="ECO:0000259" key="2">
    <source>
        <dbReference type="Pfam" id="PF04892"/>
    </source>
</evidence>
<organism evidence="3 4">
    <name type="scientific">Nonlabens dokdonensis</name>
    <dbReference type="NCBI Taxonomy" id="328515"/>
    <lineage>
        <taxon>Bacteria</taxon>
        <taxon>Pseudomonadati</taxon>
        <taxon>Bacteroidota</taxon>
        <taxon>Flavobacteriia</taxon>
        <taxon>Flavobacteriales</taxon>
        <taxon>Flavobacteriaceae</taxon>
        <taxon>Nonlabens</taxon>
    </lineage>
</organism>
<keyword evidence="1" id="KW-0812">Transmembrane</keyword>
<keyword evidence="1" id="KW-0472">Membrane</keyword>
<reference evidence="3 4" key="1">
    <citation type="submission" date="2018-06" db="EMBL/GenBank/DDBJ databases">
        <title>Genomic Encyclopedia of Archaeal and Bacterial Type Strains, Phase II (KMG-II): from individual species to whole genera.</title>
        <authorList>
            <person name="Goeker M."/>
        </authorList>
    </citation>
    <scope>NUCLEOTIDE SEQUENCE [LARGE SCALE GENOMIC DNA]</scope>
    <source>
        <strain evidence="3 4">DSM 17205</strain>
    </source>
</reference>
<feature type="transmembrane region" description="Helical" evidence="1">
    <location>
        <begin position="76"/>
        <end position="98"/>
    </location>
</feature>
<dbReference type="RefSeq" id="WP_015361697.1">
    <property type="nucleotide sequence ID" value="NZ_QKZR01000001.1"/>
</dbReference>
<dbReference type="PANTHER" id="PTHR28008">
    <property type="entry name" value="DOMAIN PROTEIN, PUTATIVE (AFU_ORTHOLOGUE AFUA_3G10980)-RELATED"/>
    <property type="match status" value="1"/>
</dbReference>
<evidence type="ECO:0000256" key="1">
    <source>
        <dbReference type="SAM" id="Phobius"/>
    </source>
</evidence>
<feature type="domain" description="VanZ-like" evidence="2">
    <location>
        <begin position="45"/>
        <end position="130"/>
    </location>
</feature>
<gene>
    <name evidence="3" type="ORF">LX97_00874</name>
</gene>
<dbReference type="EMBL" id="QKZR01000001">
    <property type="protein sequence ID" value="PZX43869.1"/>
    <property type="molecule type" value="Genomic_DNA"/>
</dbReference>
<dbReference type="InterPro" id="IPR006976">
    <property type="entry name" value="VanZ-like"/>
</dbReference>